<reference evidence="2 3" key="1">
    <citation type="submission" date="2018-12" db="EMBL/GenBank/DDBJ databases">
        <title>Genome Sequence of Candidatus Viridilinea halotolerans isolated from saline sulfide-rich spring.</title>
        <authorList>
            <person name="Grouzdev D.S."/>
            <person name="Burganskaya E.I."/>
            <person name="Krutkina M.S."/>
            <person name="Sukhacheva M.V."/>
            <person name="Gorlenko V.M."/>
        </authorList>
    </citation>
    <scope>NUCLEOTIDE SEQUENCE [LARGE SCALE GENOMIC DNA]</scope>
    <source>
        <strain evidence="2">Chok-6</strain>
    </source>
</reference>
<keyword evidence="1" id="KW-0472">Membrane</keyword>
<accession>A0A426U3H5</accession>
<feature type="transmembrane region" description="Helical" evidence="1">
    <location>
        <begin position="117"/>
        <end position="146"/>
    </location>
</feature>
<protein>
    <submittedName>
        <fullName evidence="2">Uncharacterized protein</fullName>
    </submittedName>
</protein>
<evidence type="ECO:0000313" key="2">
    <source>
        <dbReference type="EMBL" id="RRR74378.1"/>
    </source>
</evidence>
<feature type="transmembrane region" description="Helical" evidence="1">
    <location>
        <begin position="65"/>
        <end position="82"/>
    </location>
</feature>
<name>A0A426U3H5_9CHLR</name>
<gene>
    <name evidence="2" type="ORF">EI684_07245</name>
</gene>
<proteinExistence type="predicted"/>
<dbReference type="AlphaFoldDB" id="A0A426U3H5"/>
<evidence type="ECO:0000256" key="1">
    <source>
        <dbReference type="SAM" id="Phobius"/>
    </source>
</evidence>
<keyword evidence="1" id="KW-1133">Transmembrane helix</keyword>
<sequence length="177" mass="20278">MFATTVLITGSIVYAGVRIMRKRKGKRTPVWLAQSDGTTEQSYAQLVEPEEETALAVERDLNTNYALATISLSLDIVAALIYQPLRWVSMPMDIYNLATILDDAYAGFFDARRSVQILSATTTVLIFMFADQIVMVSLVQWCYFTYQKVRFDLRQRLVELANTPEMAWRQAYVRREA</sequence>
<dbReference type="EMBL" id="RSAS01000278">
    <property type="protein sequence ID" value="RRR74378.1"/>
    <property type="molecule type" value="Genomic_DNA"/>
</dbReference>
<organism evidence="2 3">
    <name type="scientific">Candidatus Viridilinea halotolerans</name>
    <dbReference type="NCBI Taxonomy" id="2491704"/>
    <lineage>
        <taxon>Bacteria</taxon>
        <taxon>Bacillati</taxon>
        <taxon>Chloroflexota</taxon>
        <taxon>Chloroflexia</taxon>
        <taxon>Chloroflexales</taxon>
        <taxon>Chloroflexineae</taxon>
        <taxon>Oscillochloridaceae</taxon>
        <taxon>Candidatus Viridilinea</taxon>
    </lineage>
</organism>
<dbReference type="Proteomes" id="UP000280307">
    <property type="component" value="Unassembled WGS sequence"/>
</dbReference>
<evidence type="ECO:0000313" key="3">
    <source>
        <dbReference type="Proteomes" id="UP000280307"/>
    </source>
</evidence>
<keyword evidence="1" id="KW-0812">Transmembrane</keyword>
<comment type="caution">
    <text evidence="2">The sequence shown here is derived from an EMBL/GenBank/DDBJ whole genome shotgun (WGS) entry which is preliminary data.</text>
</comment>